<evidence type="ECO:0000256" key="10">
    <source>
        <dbReference type="ARBA" id="ARBA00023125"/>
    </source>
</evidence>
<dbReference type="InterPro" id="IPR036397">
    <property type="entry name" value="RNaseH_sf"/>
</dbReference>
<dbReference type="Pfam" id="PF13395">
    <property type="entry name" value="HNH_4"/>
    <property type="match status" value="1"/>
</dbReference>
<dbReference type="NCBIfam" id="TIGR01865">
    <property type="entry name" value="cas_Csn1"/>
    <property type="match status" value="1"/>
</dbReference>
<evidence type="ECO:0000256" key="12">
    <source>
        <dbReference type="ARBA" id="ARBA00046380"/>
    </source>
</evidence>
<keyword evidence="9 13" id="KW-0051">Antiviral defense</keyword>
<dbReference type="GO" id="GO:0003723">
    <property type="term" value="F:RNA binding"/>
    <property type="evidence" value="ECO:0007669"/>
    <property type="project" value="UniProtKB-UniRule"/>
</dbReference>
<keyword evidence="17" id="KW-1185">Reference proteome</keyword>
<dbReference type="EMBL" id="JACRTA010000003">
    <property type="protein sequence ID" value="MBC8568841.1"/>
    <property type="molecule type" value="Genomic_DNA"/>
</dbReference>
<dbReference type="InterPro" id="IPR040555">
    <property type="entry name" value="Cas9_PI2"/>
</dbReference>
<comment type="cofactor">
    <cofactor evidence="1">
        <name>Mg(2+)</name>
        <dbReference type="ChEBI" id="CHEBI:18420"/>
    </cofactor>
</comment>
<feature type="active site" description="Proton acceptor for HNH nuclease domain" evidence="13">
    <location>
        <position position="595"/>
    </location>
</feature>
<keyword evidence="5 13" id="KW-0255">Endonuclease</keyword>
<evidence type="ECO:0000256" key="9">
    <source>
        <dbReference type="ARBA" id="ARBA00023118"/>
    </source>
</evidence>
<dbReference type="Gene3D" id="3.30.420.10">
    <property type="entry name" value="Ribonuclease H-like superfamily/Ribonuclease H"/>
    <property type="match status" value="3"/>
</dbReference>
<evidence type="ECO:0000313" key="16">
    <source>
        <dbReference type="EMBL" id="MBC8568841.1"/>
    </source>
</evidence>
<keyword evidence="10 13" id="KW-0238">DNA-binding</keyword>
<name>A0A926EBA2_9FIRM</name>
<dbReference type="InterPro" id="IPR033114">
    <property type="entry name" value="HNH_CAS9"/>
</dbReference>
<dbReference type="InterPro" id="IPR040656">
    <property type="entry name" value="Cas9_WED_dom"/>
</dbReference>
<dbReference type="Proteomes" id="UP000610862">
    <property type="component" value="Unassembled WGS sequence"/>
</dbReference>
<dbReference type="InterPro" id="IPR041383">
    <property type="entry name" value="RuvC_III"/>
</dbReference>
<dbReference type="Pfam" id="PF18061">
    <property type="entry name" value="CRISPR_Cas9_WED"/>
    <property type="match status" value="1"/>
</dbReference>
<comment type="caution">
    <text evidence="13">Lacks conserved residue(s) required for the propagation of feature annotation.</text>
</comment>
<sequence>MSIHIGLDIGIASVGWAVVDENYNILESGSNLFDSADANSNVERRENRGRRRLIRRQRTRLFDFNKLWMQYTGVVPEKGCNTQLQLRVKGLTEKLSIEEVYFVLCNMLKHRGISYLEDALDENTNGKSDYQRGIKKNQEELQEKLPCEIQLERLEKNGSYRGNTTVVENDEKIVLSNVFTISAYRKELEAFFSEQKNHHDFMSDDFINRYFELFNRKRKYYDGPGNELSRTDYGRYTTKIDAETGEFITDKNIFDKLIGKCSVYHEEERAAGASYTAQEFNALNDLNNLKINNRKLEREEKEKIIEAYLTEKTVSVRKIISKVIGEKIESFTGARIDKSDKELFHTFETYRKMKKAFEKEGLDLMRFDIETYDLIARILTLNTDKDSIEEAIKEKAISMSEEEMNCFIDFRKKNGGMFSKWQSFSIRIMKELIPQMYEQPKEQMTLLTDMGVFKTNIERFKECNKIPTEDILEEIYNPVVRRSIRIAVNIMNALIKKYGYPEEVVIEMPRDRNDDEKKKRIKEFQKKQEKESKDIENKLKKEYNITVYPQDYSEHKQLRMKLKLWNEQQGVCLYSGKPIEITELFNNPNLFEIDHIIPRSISFDDSRNNKVLVYATENQKKGNNTPYKYLNSVHREWTYEKYKAYVLDLASKNFINKYKVTNLLNTEDITKIEVLEGFISRNLNDTRYSSKVVLNTMQDYFNAKETETKVKVIRGSFTHQMRRNLKLDKDREESFAHHAMDAVLICYSQMGYKAYKKLQEDAIDFETGEILDAEKYENVFNDKCYEDILYEKKWYELSQNIREAEKHVKYWHKVDRKYNRALCNQTIRGTRNIDDKIYKINKMDIRTKEGYALFAKKINAGKQNDILMAVNDPKTFDILLKIMVDYSDTDNPFVAYEEETGEHIKKYSQKGNGPKIGLLKYRDGEVGSCIDISHKYGHEAGSRKVILESLKPYRMDVYYSEEEQQYYLIGIKYSDCKYSNGRYVIDEAAYEKILRDEKLINANENMKTLEEKGVEFRLSFYKNEIIRYEKNGEYFTERFLSRTMPKVRNYIETKPIVKPEFEKRNRVGLNGTKKIQKIRADILGNTYMCEKEEFSLDIDNM</sequence>
<dbReference type="GO" id="GO:0043571">
    <property type="term" value="P:maintenance of CRISPR repeat elements"/>
    <property type="evidence" value="ECO:0007669"/>
    <property type="project" value="UniProtKB-UniRule"/>
</dbReference>
<comment type="function">
    <text evidence="13">CRISPR (clustered regularly interspaced short palindromic repeat) is an adaptive immune system that provides protection against mobile genetic elements (viruses, transposable elements and conjugative plasmids). CRISPR clusters contain spacers, sequences complementary to antecedent mobile elements, and target invading nucleic acids. CRISPR clusters are transcribed and processed into CRISPR RNA (crRNA). In type II CRISPR systems correct processing of pre-crRNA requires a trans-encoded small RNA (tracrRNA), endogenous ribonuclease 3 (rnc) and this protein. The tracrRNA serves as a guide for ribonuclease 3-aided processing of pre-crRNA. Subsequently Cas9/crRNA/tracrRNA endonucleolytically cleaves linear or circular dsDNA target complementary to the spacer; Cas9 is inactive in the absence of the 2 guide RNAs (gRNA). Cas9 recognizes the protospacer adjacent motif (PAM) in the CRISPR repeat sequences to help distinguish self versus nonself, as targets within the bacterial CRISPR locus do not have PAMs. PAM recognition is also required for catalytic activity.</text>
</comment>
<dbReference type="InterPro" id="IPR028629">
    <property type="entry name" value="Cas9"/>
</dbReference>
<dbReference type="GO" id="GO:0046872">
    <property type="term" value="F:metal ion binding"/>
    <property type="evidence" value="ECO:0007669"/>
    <property type="project" value="UniProtKB-UniRule"/>
</dbReference>
<dbReference type="Pfam" id="PF18541">
    <property type="entry name" value="RuvC_III"/>
    <property type="match status" value="1"/>
</dbReference>
<comment type="similarity">
    <text evidence="2">Belongs to the CRISPR-associated protein Cas9 family. Subtype II-A subfamily.</text>
</comment>
<dbReference type="Pfam" id="PF18070">
    <property type="entry name" value="Cas9_PI2"/>
    <property type="match status" value="1"/>
</dbReference>
<keyword evidence="6 13" id="KW-0378">Hydrolase</keyword>
<keyword evidence="11" id="KW-0464">Manganese</keyword>
<dbReference type="GO" id="GO:0003677">
    <property type="term" value="F:DNA binding"/>
    <property type="evidence" value="ECO:0007669"/>
    <property type="project" value="UniProtKB-UniRule"/>
</dbReference>
<keyword evidence="3 13" id="KW-0540">Nuclease</keyword>
<evidence type="ECO:0000256" key="14">
    <source>
        <dbReference type="SAM" id="Coils"/>
    </source>
</evidence>
<dbReference type="PROSITE" id="PS51749">
    <property type="entry name" value="HNH_CAS9"/>
    <property type="match status" value="1"/>
</dbReference>
<feature type="active site" description="For RuvC-like nuclease domain" evidence="13">
    <location>
        <position position="8"/>
    </location>
</feature>
<evidence type="ECO:0000256" key="5">
    <source>
        <dbReference type="ARBA" id="ARBA00022759"/>
    </source>
</evidence>
<dbReference type="EC" id="3.1.-.-" evidence="13"/>
<evidence type="ECO:0000259" key="15">
    <source>
        <dbReference type="PROSITE" id="PS51749"/>
    </source>
</evidence>
<dbReference type="HAMAP" id="MF_01480">
    <property type="entry name" value="Cas9"/>
    <property type="match status" value="1"/>
</dbReference>
<feature type="coiled-coil region" evidence="14">
    <location>
        <begin position="279"/>
        <end position="306"/>
    </location>
</feature>
<comment type="similarity">
    <text evidence="13">Belongs to the CRISPR-associated Cas9 family.</text>
</comment>
<dbReference type="AlphaFoldDB" id="A0A926EBA2"/>
<accession>A0A926EBA2</accession>
<evidence type="ECO:0000256" key="7">
    <source>
        <dbReference type="ARBA" id="ARBA00022842"/>
    </source>
</evidence>
<feature type="domain" description="HNH Cas9-type" evidence="15">
    <location>
        <begin position="517"/>
        <end position="683"/>
    </location>
</feature>
<dbReference type="RefSeq" id="WP_187525496.1">
    <property type="nucleotide sequence ID" value="NZ_JACRTA010000003.1"/>
</dbReference>
<keyword evidence="8 13" id="KW-0694">RNA-binding</keyword>
<keyword evidence="14" id="KW-0175">Coiled coil</keyword>
<dbReference type="GO" id="GO:0004519">
    <property type="term" value="F:endonuclease activity"/>
    <property type="evidence" value="ECO:0007669"/>
    <property type="project" value="UniProtKB-UniRule"/>
</dbReference>
<evidence type="ECO:0000256" key="1">
    <source>
        <dbReference type="ARBA" id="ARBA00001946"/>
    </source>
</evidence>
<evidence type="ECO:0000256" key="3">
    <source>
        <dbReference type="ARBA" id="ARBA00022722"/>
    </source>
</evidence>
<evidence type="ECO:0000256" key="13">
    <source>
        <dbReference type="HAMAP-Rule" id="MF_01480"/>
    </source>
</evidence>
<dbReference type="GO" id="GO:0016787">
    <property type="term" value="F:hydrolase activity"/>
    <property type="evidence" value="ECO:0007669"/>
    <property type="project" value="UniProtKB-KW"/>
</dbReference>
<organism evidence="16 17">
    <name type="scientific">Lentihominibacter hominis</name>
    <dbReference type="NCBI Taxonomy" id="2763645"/>
    <lineage>
        <taxon>Bacteria</taxon>
        <taxon>Bacillati</taxon>
        <taxon>Bacillota</taxon>
        <taxon>Clostridia</taxon>
        <taxon>Peptostreptococcales</taxon>
        <taxon>Anaerovoracaceae</taxon>
        <taxon>Lentihominibacter</taxon>
    </lineage>
</organism>
<proteinExistence type="inferred from homology"/>
<evidence type="ECO:0000256" key="2">
    <source>
        <dbReference type="ARBA" id="ARBA00005244"/>
    </source>
</evidence>
<evidence type="ECO:0000313" key="17">
    <source>
        <dbReference type="Proteomes" id="UP000610862"/>
    </source>
</evidence>
<protein>
    <recommendedName>
        <fullName evidence="13">CRISPR-associated endonuclease Cas9</fullName>
        <ecNumber evidence="13">3.1.-.-</ecNumber>
    </recommendedName>
</protein>
<keyword evidence="4" id="KW-0479">Metal-binding</keyword>
<keyword evidence="7" id="KW-0460">Magnesium</keyword>
<gene>
    <name evidence="13 16" type="primary">cas9</name>
    <name evidence="16" type="ORF">H8692_08730</name>
</gene>
<reference evidence="16" key="1">
    <citation type="submission" date="2020-08" db="EMBL/GenBank/DDBJ databases">
        <title>Genome public.</title>
        <authorList>
            <person name="Liu C."/>
            <person name="Sun Q."/>
        </authorList>
    </citation>
    <scope>NUCLEOTIDE SEQUENCE</scope>
    <source>
        <strain evidence="16">NSJ-24</strain>
    </source>
</reference>
<evidence type="ECO:0000256" key="4">
    <source>
        <dbReference type="ARBA" id="ARBA00022723"/>
    </source>
</evidence>
<comment type="subunit">
    <text evidence="12 13">Monomer. Binds crRNA and tracrRNA.</text>
</comment>
<comment type="caution">
    <text evidence="16">The sequence shown here is derived from an EMBL/GenBank/DDBJ whole genome shotgun (WGS) entry which is preliminary data.</text>
</comment>
<dbReference type="GO" id="GO:0051607">
    <property type="term" value="P:defense response to virus"/>
    <property type="evidence" value="ECO:0007669"/>
    <property type="project" value="UniProtKB-UniRule"/>
</dbReference>
<comment type="domain">
    <text evidence="13">Has 2 endonuclease domains. The discontinuous RuvC-like domain cleaves the target DNA noncomplementary to crRNA while the HNH nuclease domain cleaves the target DNA complementary to crRNA.</text>
</comment>
<dbReference type="InterPro" id="IPR003615">
    <property type="entry name" value="HNH_nuc"/>
</dbReference>
<evidence type="ECO:0000256" key="6">
    <source>
        <dbReference type="ARBA" id="ARBA00022801"/>
    </source>
</evidence>
<evidence type="ECO:0000256" key="8">
    <source>
        <dbReference type="ARBA" id="ARBA00022884"/>
    </source>
</evidence>
<evidence type="ECO:0000256" key="11">
    <source>
        <dbReference type="ARBA" id="ARBA00023211"/>
    </source>
</evidence>